<name>A0A6C0CQH4_9ZZZZ</name>
<proteinExistence type="predicted"/>
<evidence type="ECO:0000313" key="1">
    <source>
        <dbReference type="EMBL" id="QHT05919.1"/>
    </source>
</evidence>
<protein>
    <submittedName>
        <fullName evidence="1">Uncharacterized protein</fullName>
    </submittedName>
</protein>
<dbReference type="AlphaFoldDB" id="A0A6C0CQH4"/>
<reference evidence="1" key="1">
    <citation type="journal article" date="2020" name="Nature">
        <title>Giant virus diversity and host interactions through global metagenomics.</title>
        <authorList>
            <person name="Schulz F."/>
            <person name="Roux S."/>
            <person name="Paez-Espino D."/>
            <person name="Jungbluth S."/>
            <person name="Walsh D.A."/>
            <person name="Denef V.J."/>
            <person name="McMahon K.D."/>
            <person name="Konstantinidis K.T."/>
            <person name="Eloe-Fadrosh E.A."/>
            <person name="Kyrpides N.C."/>
            <person name="Woyke T."/>
        </authorList>
    </citation>
    <scope>NUCLEOTIDE SEQUENCE</scope>
    <source>
        <strain evidence="1">GVMAG-M-3300021425-14</strain>
    </source>
</reference>
<organism evidence="1">
    <name type="scientific">viral metagenome</name>
    <dbReference type="NCBI Taxonomy" id="1070528"/>
    <lineage>
        <taxon>unclassified sequences</taxon>
        <taxon>metagenomes</taxon>
        <taxon>organismal metagenomes</taxon>
    </lineage>
</organism>
<accession>A0A6C0CQH4</accession>
<sequence length="181" mass="21112">MEIDCQDIIKFINNHENKQGIVSMFMKGPPEKQGFMWCSTKGGVNEYWNQEEGEGLKTVQKIVLDKGWESSGYAIMMRKIQKEIEKNVFRNSPPLYDENKYTEYDDDEGKYEGDTRAGKYSRFYKERNIAENYVTTQSFQGMDDNNKNAMKVFINKGSEACVKHMFEKAGNDYGRMRSMYG</sequence>
<dbReference type="EMBL" id="MN739461">
    <property type="protein sequence ID" value="QHT05919.1"/>
    <property type="molecule type" value="Genomic_DNA"/>
</dbReference>